<keyword evidence="1" id="KW-0812">Transmembrane</keyword>
<feature type="transmembrane region" description="Helical" evidence="1">
    <location>
        <begin position="161"/>
        <end position="182"/>
    </location>
</feature>
<feature type="transmembrane region" description="Helical" evidence="1">
    <location>
        <begin position="133"/>
        <end position="155"/>
    </location>
</feature>
<reference evidence="2 3" key="1">
    <citation type="journal article" date="2018" name="G3 (Bethesda)">
        <title>Phylogenetic and Phylogenomic Definition of Rhizopus Species.</title>
        <authorList>
            <person name="Gryganskyi A.P."/>
            <person name="Golan J."/>
            <person name="Dolatabadi S."/>
            <person name="Mondo S."/>
            <person name="Robb S."/>
            <person name="Idnurm A."/>
            <person name="Muszewska A."/>
            <person name="Steczkiewicz K."/>
            <person name="Masonjones S."/>
            <person name="Liao H.L."/>
            <person name="Gajdeczka M.T."/>
            <person name="Anike F."/>
            <person name="Vuek A."/>
            <person name="Anishchenko I.M."/>
            <person name="Voigt K."/>
            <person name="de Hoog G.S."/>
            <person name="Smith M.E."/>
            <person name="Heitman J."/>
            <person name="Vilgalys R."/>
            <person name="Stajich J.E."/>
        </authorList>
    </citation>
    <scope>NUCLEOTIDE SEQUENCE [LARGE SCALE GENOMIC DNA]</scope>
    <source>
        <strain evidence="2 3">LSU 92-RS-03</strain>
    </source>
</reference>
<dbReference type="AlphaFoldDB" id="A0A367KB03"/>
<protein>
    <recommendedName>
        <fullName evidence="4">Transmembrane protein</fullName>
    </recommendedName>
</protein>
<evidence type="ECO:0000313" key="2">
    <source>
        <dbReference type="EMBL" id="RCH99320.1"/>
    </source>
</evidence>
<gene>
    <name evidence="2" type="ORF">CU098_011247</name>
</gene>
<name>A0A367KB03_RHIST</name>
<keyword evidence="1" id="KW-0472">Membrane</keyword>
<evidence type="ECO:0000256" key="1">
    <source>
        <dbReference type="SAM" id="Phobius"/>
    </source>
</evidence>
<feature type="transmembrane region" description="Helical" evidence="1">
    <location>
        <begin position="6"/>
        <end position="25"/>
    </location>
</feature>
<feature type="transmembrane region" description="Helical" evidence="1">
    <location>
        <begin position="202"/>
        <end position="223"/>
    </location>
</feature>
<feature type="transmembrane region" description="Helical" evidence="1">
    <location>
        <begin position="32"/>
        <end position="52"/>
    </location>
</feature>
<feature type="transmembrane region" description="Helical" evidence="1">
    <location>
        <begin position="72"/>
        <end position="92"/>
    </location>
</feature>
<sequence length="302" mass="34725">MLSIQETAWIIYTIFFATISILLAARSRHHLLLIPFVLFGLLTSIALIVMLAGHYDILLESSWSDKSLVLNVLPVISLLVLLGIMEAQILFIRHVSAALYNRDRWRSIYMRDSEKPEGFPAGQESHPLRPWNYWASLVILAIYSVIVLCCILIQVLDSTSLGMPVCISLLWVLSTIDSFVVWKSSTFGNVRQNRDDLLFLRIVPLLFSLSMMGMCLLGWLHYAEADYSISVWILLESLFVYLPLLLVLVMCIHARKFKAMGRQYPNQHTQRLSREISFVTKRLTEEEVNSKYVRPPSSYYPH</sequence>
<organism evidence="2 3">
    <name type="scientific">Rhizopus stolonifer</name>
    <name type="common">Rhizopus nigricans</name>
    <dbReference type="NCBI Taxonomy" id="4846"/>
    <lineage>
        <taxon>Eukaryota</taxon>
        <taxon>Fungi</taxon>
        <taxon>Fungi incertae sedis</taxon>
        <taxon>Mucoromycota</taxon>
        <taxon>Mucoromycotina</taxon>
        <taxon>Mucoromycetes</taxon>
        <taxon>Mucorales</taxon>
        <taxon>Mucorineae</taxon>
        <taxon>Rhizopodaceae</taxon>
        <taxon>Rhizopus</taxon>
    </lineage>
</organism>
<dbReference type="EMBL" id="PJQM01001962">
    <property type="protein sequence ID" value="RCH99320.1"/>
    <property type="molecule type" value="Genomic_DNA"/>
</dbReference>
<accession>A0A367KB03</accession>
<evidence type="ECO:0008006" key="4">
    <source>
        <dbReference type="Google" id="ProtNLM"/>
    </source>
</evidence>
<dbReference type="Proteomes" id="UP000253551">
    <property type="component" value="Unassembled WGS sequence"/>
</dbReference>
<keyword evidence="1" id="KW-1133">Transmembrane helix</keyword>
<proteinExistence type="predicted"/>
<dbReference type="OrthoDB" id="2280705at2759"/>
<keyword evidence="3" id="KW-1185">Reference proteome</keyword>
<comment type="caution">
    <text evidence="2">The sequence shown here is derived from an EMBL/GenBank/DDBJ whole genome shotgun (WGS) entry which is preliminary data.</text>
</comment>
<feature type="transmembrane region" description="Helical" evidence="1">
    <location>
        <begin position="229"/>
        <end position="252"/>
    </location>
</feature>
<evidence type="ECO:0000313" key="3">
    <source>
        <dbReference type="Proteomes" id="UP000253551"/>
    </source>
</evidence>